<evidence type="ECO:0000313" key="5">
    <source>
        <dbReference type="EMBL" id="PIR03891.1"/>
    </source>
</evidence>
<comment type="similarity">
    <text evidence="1">Belongs to the peptidase S1C family.</text>
</comment>
<dbReference type="PRINTS" id="PR00834">
    <property type="entry name" value="PROTEASES2C"/>
</dbReference>
<dbReference type="InterPro" id="IPR036034">
    <property type="entry name" value="PDZ_sf"/>
</dbReference>
<evidence type="ECO:0000259" key="4">
    <source>
        <dbReference type="PROSITE" id="PS50106"/>
    </source>
</evidence>
<dbReference type="EMBL" id="PCWN01000008">
    <property type="protein sequence ID" value="PIR03891.1"/>
    <property type="molecule type" value="Genomic_DNA"/>
</dbReference>
<dbReference type="InterPro" id="IPR001478">
    <property type="entry name" value="PDZ"/>
</dbReference>
<dbReference type="Pfam" id="PF13180">
    <property type="entry name" value="PDZ_2"/>
    <property type="match status" value="1"/>
</dbReference>
<dbReference type="PANTHER" id="PTHR43343">
    <property type="entry name" value="PEPTIDASE S12"/>
    <property type="match status" value="1"/>
</dbReference>
<dbReference type="SUPFAM" id="SSF50494">
    <property type="entry name" value="Trypsin-like serine proteases"/>
    <property type="match status" value="1"/>
</dbReference>
<dbReference type="PROSITE" id="PS50106">
    <property type="entry name" value="PDZ"/>
    <property type="match status" value="1"/>
</dbReference>
<dbReference type="GO" id="GO:0006508">
    <property type="term" value="P:proteolysis"/>
    <property type="evidence" value="ECO:0007669"/>
    <property type="project" value="UniProtKB-KW"/>
</dbReference>
<evidence type="ECO:0000256" key="3">
    <source>
        <dbReference type="ARBA" id="ARBA00022801"/>
    </source>
</evidence>
<dbReference type="InterPro" id="IPR009003">
    <property type="entry name" value="Peptidase_S1_PA"/>
</dbReference>
<evidence type="ECO:0000256" key="2">
    <source>
        <dbReference type="ARBA" id="ARBA00022670"/>
    </source>
</evidence>
<dbReference type="Gene3D" id="2.30.42.10">
    <property type="match status" value="1"/>
</dbReference>
<dbReference type="PANTHER" id="PTHR43343:SF3">
    <property type="entry name" value="PROTEASE DO-LIKE 8, CHLOROPLASTIC"/>
    <property type="match status" value="1"/>
</dbReference>
<dbReference type="GO" id="GO:0004252">
    <property type="term" value="F:serine-type endopeptidase activity"/>
    <property type="evidence" value="ECO:0007669"/>
    <property type="project" value="InterPro"/>
</dbReference>
<sequence length="353" mass="37805">MSVVSAVKRANPAVVSIVITKDVPVLEQYYDNNSSFHDFFGGGLFGGFNFQIPQYRENGTEKKEVGGGSGFLVSQDGLIITNKHVVEDPNAEYTVFLGNGSEDKYEAKVLARDPVLDIAVLKIEGTEDFPFLEFDDSDHLELGQSVIAIGNALGEFRNSVSVGVVSGLSRSIVAGDGRGGSEQLDEVVQTDAAINPGNSGGPLLDLQGKVIGVNVAVANGSQNIGFALPVNLLKGVIESVQKDGKIVRPFLGVRFVPVTKELKEANKLSVDYGVLIIRGENRTELPIVPGSPADKAGLEENDIILEADGQKLDETRSLPTLLRKKNVGDTLKLKILHKGSEKELDVKLEAIPE</sequence>
<comment type="caution">
    <text evidence="5">The sequence shown here is derived from an EMBL/GenBank/DDBJ whole genome shotgun (WGS) entry which is preliminary data.</text>
</comment>
<dbReference type="Gene3D" id="2.40.10.10">
    <property type="entry name" value="Trypsin-like serine proteases"/>
    <property type="match status" value="2"/>
</dbReference>
<evidence type="ECO:0000313" key="6">
    <source>
        <dbReference type="Proteomes" id="UP000229600"/>
    </source>
</evidence>
<gene>
    <name evidence="5" type="ORF">COV59_04380</name>
</gene>
<evidence type="ECO:0000256" key="1">
    <source>
        <dbReference type="ARBA" id="ARBA00010541"/>
    </source>
</evidence>
<dbReference type="InterPro" id="IPR001940">
    <property type="entry name" value="Peptidase_S1C"/>
</dbReference>
<dbReference type="InterPro" id="IPR043504">
    <property type="entry name" value="Peptidase_S1_PA_chymotrypsin"/>
</dbReference>
<dbReference type="Proteomes" id="UP000229600">
    <property type="component" value="Unassembled WGS sequence"/>
</dbReference>
<keyword evidence="3" id="KW-0378">Hydrolase</keyword>
<protein>
    <recommendedName>
        <fullName evidence="4">PDZ domain-containing protein</fullName>
    </recommendedName>
</protein>
<keyword evidence="2" id="KW-0645">Protease</keyword>
<organism evidence="5 6">
    <name type="scientific">Candidatus Magasanikbacteria bacterium CG11_big_fil_rev_8_21_14_0_20_39_34</name>
    <dbReference type="NCBI Taxonomy" id="1974653"/>
    <lineage>
        <taxon>Bacteria</taxon>
        <taxon>Candidatus Magasanikiibacteriota</taxon>
    </lineage>
</organism>
<name>A0A2H0N4S9_9BACT</name>
<dbReference type="SMART" id="SM00228">
    <property type="entry name" value="PDZ"/>
    <property type="match status" value="1"/>
</dbReference>
<dbReference type="SUPFAM" id="SSF50156">
    <property type="entry name" value="PDZ domain-like"/>
    <property type="match status" value="1"/>
</dbReference>
<accession>A0A2H0N4S9</accession>
<reference evidence="5 6" key="1">
    <citation type="submission" date="2017-09" db="EMBL/GenBank/DDBJ databases">
        <title>Depth-based differentiation of microbial function through sediment-hosted aquifers and enrichment of novel symbionts in the deep terrestrial subsurface.</title>
        <authorList>
            <person name="Probst A.J."/>
            <person name="Ladd B."/>
            <person name="Jarett J.K."/>
            <person name="Geller-Mcgrath D.E."/>
            <person name="Sieber C.M."/>
            <person name="Emerson J.B."/>
            <person name="Anantharaman K."/>
            <person name="Thomas B.C."/>
            <person name="Malmstrom R."/>
            <person name="Stieglmeier M."/>
            <person name="Klingl A."/>
            <person name="Woyke T."/>
            <person name="Ryan C.M."/>
            <person name="Banfield J.F."/>
        </authorList>
    </citation>
    <scope>NUCLEOTIDE SEQUENCE [LARGE SCALE GENOMIC DNA]</scope>
    <source>
        <strain evidence="5">CG11_big_fil_rev_8_21_14_0_20_39_34</strain>
    </source>
</reference>
<feature type="domain" description="PDZ" evidence="4">
    <location>
        <begin position="255"/>
        <end position="339"/>
    </location>
</feature>
<dbReference type="Pfam" id="PF13365">
    <property type="entry name" value="Trypsin_2"/>
    <property type="match status" value="1"/>
</dbReference>
<proteinExistence type="inferred from homology"/>
<dbReference type="InterPro" id="IPR051201">
    <property type="entry name" value="Chloro_Bact_Ser_Proteases"/>
</dbReference>
<dbReference type="AlphaFoldDB" id="A0A2H0N4S9"/>